<dbReference type="InParanoid" id="B0X9D0"/>
<dbReference type="EnsemblMetazoa" id="CPIJ016244-RA">
    <property type="protein sequence ID" value="CPIJ016244-PA"/>
    <property type="gene ID" value="CPIJ016244"/>
</dbReference>
<dbReference type="VEuPathDB" id="VectorBase:CQUJHB012133"/>
<gene>
    <name evidence="12" type="primary">6049502</name>
    <name evidence="11" type="ORF">CpipJ_CPIJ016244</name>
</gene>
<evidence type="ECO:0000259" key="10">
    <source>
        <dbReference type="Pfam" id="PF00856"/>
    </source>
</evidence>
<dbReference type="VEuPathDB" id="VectorBase:CQUJHB015192"/>
<dbReference type="PANTHER" id="PTHR45814">
    <property type="entry name" value="HISTONE-LYSINE N-METHYLTRANSFERASE SETD1"/>
    <property type="match status" value="1"/>
</dbReference>
<dbReference type="STRING" id="7176.B0X9D0"/>
<dbReference type="VEuPathDB" id="VectorBase:CPIJ016244"/>
<dbReference type="OrthoDB" id="9985088at2759"/>
<evidence type="ECO:0000256" key="6">
    <source>
        <dbReference type="ARBA" id="ARBA00022853"/>
    </source>
</evidence>
<sequence>MQNILNKTFLVAHRNNPQLEHSGRHSVYRNFDTLRGMNYRMHLSFYDRGRLKHVKWSQARKWTRRGSTGAWPPTIVNVPSYPVPYLLLGPPGMGKTATLIVGIGKISMSKPNSKILGMPTSNAAANKFITFAKPTGTTTFAPPASAYDNDAIDNLKLALLKTAGRQAVEDRTGGKSGQFWQALGITLQTHRMDVVESSLMKEYVILSIIQNSFIHNTVLCCLVCLDSSMGVLDRGKTRWPSPNYSTVKGGVYQVSFDLSETATHQFLPMEVQQQQQPTATEVAPVVPTQRSADRPKEDPNAPKAKYKKDKAAAVAAATLQTFAAAAATFSSAGQQKFTFMPGPSTTSGISGHRCPCCTISYLAGSTPRTFSTSAKDMNIKQHSTGSVRTQSFCKIDPREKATYLHLCGTAETIIEASNYGNLARFINHSCNPNCYTKVITIELEK</sequence>
<dbReference type="EMBL" id="DS232532">
    <property type="protein sequence ID" value="EDS43099.1"/>
    <property type="molecule type" value="Genomic_DNA"/>
</dbReference>
<evidence type="ECO:0000313" key="11">
    <source>
        <dbReference type="EMBL" id="EDS43099.1"/>
    </source>
</evidence>
<dbReference type="GO" id="GO:0032259">
    <property type="term" value="P:methylation"/>
    <property type="evidence" value="ECO:0007669"/>
    <property type="project" value="UniProtKB-KW"/>
</dbReference>
<evidence type="ECO:0000256" key="8">
    <source>
        <dbReference type="ARBA" id="ARBA00047571"/>
    </source>
</evidence>
<keyword evidence="5" id="KW-0949">S-adenosyl-L-methionine</keyword>
<dbReference type="PANTHER" id="PTHR45814:SF2">
    <property type="entry name" value="HISTONE-LYSINE N-METHYLTRANSFERASE SETD1"/>
    <property type="match status" value="1"/>
</dbReference>
<protein>
    <recommendedName>
        <fullName evidence="2">[histone H3]-lysine(4) N-trimethyltransferase</fullName>
        <ecNumber evidence="2">2.1.1.354</ecNumber>
    </recommendedName>
</protein>
<dbReference type="InterPro" id="IPR001214">
    <property type="entry name" value="SET_dom"/>
</dbReference>
<evidence type="ECO:0000256" key="5">
    <source>
        <dbReference type="ARBA" id="ARBA00022691"/>
    </source>
</evidence>
<evidence type="ECO:0000256" key="3">
    <source>
        <dbReference type="ARBA" id="ARBA00022603"/>
    </source>
</evidence>
<keyword evidence="4" id="KW-0808">Transferase</keyword>
<feature type="compositionally biased region" description="Basic and acidic residues" evidence="9">
    <location>
        <begin position="291"/>
        <end position="300"/>
    </location>
</feature>
<dbReference type="SUPFAM" id="SSF82199">
    <property type="entry name" value="SET domain"/>
    <property type="match status" value="1"/>
</dbReference>
<comment type="catalytic activity">
    <reaction evidence="8">
        <text>L-lysyl(4)-[histone H3] + 3 S-adenosyl-L-methionine = N(6),N(6),N(6)-trimethyl-L-lysyl(4)-[histone H3] + 3 S-adenosyl-L-homocysteine + 3 H(+)</text>
        <dbReference type="Rhea" id="RHEA:60260"/>
        <dbReference type="Rhea" id="RHEA-COMP:15537"/>
        <dbReference type="Rhea" id="RHEA-COMP:15547"/>
        <dbReference type="ChEBI" id="CHEBI:15378"/>
        <dbReference type="ChEBI" id="CHEBI:29969"/>
        <dbReference type="ChEBI" id="CHEBI:57856"/>
        <dbReference type="ChEBI" id="CHEBI:59789"/>
        <dbReference type="ChEBI" id="CHEBI:61961"/>
        <dbReference type="EC" id="2.1.1.354"/>
    </reaction>
</comment>
<dbReference type="Gene3D" id="2.170.270.10">
    <property type="entry name" value="SET domain"/>
    <property type="match status" value="1"/>
</dbReference>
<dbReference type="eggNOG" id="KOG1080">
    <property type="taxonomic scope" value="Eukaryota"/>
</dbReference>
<dbReference type="GO" id="GO:0140999">
    <property type="term" value="F:histone H3K4 trimethyltransferase activity"/>
    <property type="evidence" value="ECO:0007669"/>
    <property type="project" value="UniProtKB-EC"/>
</dbReference>
<keyword evidence="13" id="KW-1185">Reference proteome</keyword>
<keyword evidence="6" id="KW-0156">Chromatin regulator</keyword>
<comment type="subcellular location">
    <subcellularLocation>
        <location evidence="1">Nucleus</location>
    </subcellularLocation>
</comment>
<dbReference type="HOGENOM" id="CLU_615763_0_0_1"/>
<reference evidence="11" key="1">
    <citation type="submission" date="2007-03" db="EMBL/GenBank/DDBJ databases">
        <title>Annotation of Culex pipiens quinquefasciatus.</title>
        <authorList>
            <consortium name="The Broad Institute Genome Sequencing Platform"/>
            <person name="Atkinson P.W."/>
            <person name="Hemingway J."/>
            <person name="Christensen B.M."/>
            <person name="Higgs S."/>
            <person name="Kodira C."/>
            <person name="Hannick L."/>
            <person name="Megy K."/>
            <person name="O'Leary S."/>
            <person name="Pearson M."/>
            <person name="Haas B.J."/>
            <person name="Mauceli E."/>
            <person name="Wortman J.R."/>
            <person name="Lee N.H."/>
            <person name="Guigo R."/>
            <person name="Stanke M."/>
            <person name="Alvarado L."/>
            <person name="Amedeo P."/>
            <person name="Antoine C.H."/>
            <person name="Arensburger P."/>
            <person name="Bidwell S.L."/>
            <person name="Crawford M."/>
            <person name="Camaro F."/>
            <person name="Devon K."/>
            <person name="Engels R."/>
            <person name="Hammond M."/>
            <person name="Howarth C."/>
            <person name="Koehrsen M."/>
            <person name="Lawson D."/>
            <person name="Montgomery P."/>
            <person name="Nene V."/>
            <person name="Nusbaum C."/>
            <person name="Puiu D."/>
            <person name="Romero-Severson J."/>
            <person name="Severson D.W."/>
            <person name="Shumway M."/>
            <person name="Sisk P."/>
            <person name="Stolte C."/>
            <person name="Zeng Q."/>
            <person name="Eisenstadt E."/>
            <person name="Fraser-Liggett C."/>
            <person name="Strausberg R."/>
            <person name="Galagan J."/>
            <person name="Birren B."/>
            <person name="Collins F.H."/>
        </authorList>
    </citation>
    <scope>NUCLEOTIDE SEQUENCE [LARGE SCALE GENOMIC DNA]</scope>
    <source>
        <strain evidence="11">JHB</strain>
    </source>
</reference>
<name>B0X9D0_CULQU</name>
<dbReference type="InterPro" id="IPR044570">
    <property type="entry name" value="Set1-like"/>
</dbReference>
<proteinExistence type="predicted"/>
<evidence type="ECO:0000313" key="13">
    <source>
        <dbReference type="Proteomes" id="UP000002320"/>
    </source>
</evidence>
<feature type="domain" description="SET" evidence="10">
    <location>
        <begin position="394"/>
        <end position="439"/>
    </location>
</feature>
<dbReference type="Proteomes" id="UP000002320">
    <property type="component" value="Unassembled WGS sequence"/>
</dbReference>
<dbReference type="Pfam" id="PF00856">
    <property type="entry name" value="SET"/>
    <property type="match status" value="1"/>
</dbReference>
<evidence type="ECO:0000256" key="7">
    <source>
        <dbReference type="ARBA" id="ARBA00023242"/>
    </source>
</evidence>
<keyword evidence="3" id="KW-0489">Methyltransferase</keyword>
<evidence type="ECO:0000256" key="9">
    <source>
        <dbReference type="SAM" id="MobiDB-lite"/>
    </source>
</evidence>
<evidence type="ECO:0000256" key="2">
    <source>
        <dbReference type="ARBA" id="ARBA00012182"/>
    </source>
</evidence>
<organism>
    <name type="scientific">Culex quinquefasciatus</name>
    <name type="common">Southern house mosquito</name>
    <name type="synonym">Culex pungens</name>
    <dbReference type="NCBI Taxonomy" id="7176"/>
    <lineage>
        <taxon>Eukaryota</taxon>
        <taxon>Metazoa</taxon>
        <taxon>Ecdysozoa</taxon>
        <taxon>Arthropoda</taxon>
        <taxon>Hexapoda</taxon>
        <taxon>Insecta</taxon>
        <taxon>Pterygota</taxon>
        <taxon>Neoptera</taxon>
        <taxon>Endopterygota</taxon>
        <taxon>Diptera</taxon>
        <taxon>Nematocera</taxon>
        <taxon>Culicoidea</taxon>
        <taxon>Culicidae</taxon>
        <taxon>Culicinae</taxon>
        <taxon>Culicini</taxon>
        <taxon>Culex</taxon>
        <taxon>Culex</taxon>
    </lineage>
</organism>
<dbReference type="InterPro" id="IPR046341">
    <property type="entry name" value="SET_dom_sf"/>
</dbReference>
<accession>B0X9D0</accession>
<feature type="region of interest" description="Disordered" evidence="9">
    <location>
        <begin position="271"/>
        <end position="306"/>
    </location>
</feature>
<dbReference type="GO" id="GO:0048188">
    <property type="term" value="C:Set1C/COMPASS complex"/>
    <property type="evidence" value="ECO:0007669"/>
    <property type="project" value="TreeGrafter"/>
</dbReference>
<dbReference type="EC" id="2.1.1.354" evidence="2"/>
<evidence type="ECO:0000313" key="12">
    <source>
        <dbReference type="EnsemblMetazoa" id="CPIJ016244-PA"/>
    </source>
</evidence>
<dbReference type="AlphaFoldDB" id="B0X9D0"/>
<dbReference type="KEGG" id="cqu:CpipJ_CPIJ016244"/>
<keyword evidence="7" id="KW-0539">Nucleus</keyword>
<evidence type="ECO:0000256" key="1">
    <source>
        <dbReference type="ARBA" id="ARBA00004123"/>
    </source>
</evidence>
<evidence type="ECO:0000256" key="4">
    <source>
        <dbReference type="ARBA" id="ARBA00022679"/>
    </source>
</evidence>
<reference evidence="12" key="2">
    <citation type="submission" date="2020-05" db="UniProtKB">
        <authorList>
            <consortium name="EnsemblMetazoa"/>
        </authorList>
    </citation>
    <scope>IDENTIFICATION</scope>
    <source>
        <strain evidence="12">JHB</strain>
    </source>
</reference>